<feature type="transmembrane region" description="Helical" evidence="7">
    <location>
        <begin position="256"/>
        <end position="277"/>
    </location>
</feature>
<keyword evidence="5 7" id="KW-1133">Transmembrane helix</keyword>
<evidence type="ECO:0000256" key="4">
    <source>
        <dbReference type="ARBA" id="ARBA00022692"/>
    </source>
</evidence>
<keyword evidence="3" id="KW-1003">Cell membrane</keyword>
<proteinExistence type="predicted"/>
<dbReference type="Proteomes" id="UP000632498">
    <property type="component" value="Unassembled WGS sequence"/>
</dbReference>
<feature type="transmembrane region" description="Helical" evidence="7">
    <location>
        <begin position="63"/>
        <end position="84"/>
    </location>
</feature>
<comment type="subcellular location">
    <subcellularLocation>
        <location evidence="1">Membrane</location>
        <topology evidence="1">Multi-pass membrane protein</topology>
    </subcellularLocation>
</comment>
<reference evidence="8" key="2">
    <citation type="submission" date="2020-09" db="EMBL/GenBank/DDBJ databases">
        <authorList>
            <person name="Sun Q."/>
            <person name="Zhou Y."/>
        </authorList>
    </citation>
    <scope>NUCLEOTIDE SEQUENCE</scope>
    <source>
        <strain evidence="8">CGMCC 1.15254</strain>
    </source>
</reference>
<dbReference type="RefSeq" id="WP_188664762.1">
    <property type="nucleotide sequence ID" value="NZ_BMHV01000014.1"/>
</dbReference>
<feature type="transmembrane region" description="Helical" evidence="7">
    <location>
        <begin position="289"/>
        <end position="308"/>
    </location>
</feature>
<dbReference type="GO" id="GO:0016020">
    <property type="term" value="C:membrane"/>
    <property type="evidence" value="ECO:0007669"/>
    <property type="project" value="UniProtKB-SubCell"/>
</dbReference>
<evidence type="ECO:0000256" key="3">
    <source>
        <dbReference type="ARBA" id="ARBA00022475"/>
    </source>
</evidence>
<reference evidence="8" key="1">
    <citation type="journal article" date="2014" name="Int. J. Syst. Evol. Microbiol.">
        <title>Complete genome sequence of Corynebacterium casei LMG S-19264T (=DSM 44701T), isolated from a smear-ripened cheese.</title>
        <authorList>
            <consortium name="US DOE Joint Genome Institute (JGI-PGF)"/>
            <person name="Walter F."/>
            <person name="Albersmeier A."/>
            <person name="Kalinowski J."/>
            <person name="Ruckert C."/>
        </authorList>
    </citation>
    <scope>NUCLEOTIDE SEQUENCE</scope>
    <source>
        <strain evidence="8">CGMCC 1.15254</strain>
    </source>
</reference>
<accession>A0A917FBA1</accession>
<organism evidence="8 9">
    <name type="scientific">Terasakiella brassicae</name>
    <dbReference type="NCBI Taxonomy" id="1634917"/>
    <lineage>
        <taxon>Bacteria</taxon>
        <taxon>Pseudomonadati</taxon>
        <taxon>Pseudomonadota</taxon>
        <taxon>Alphaproteobacteria</taxon>
        <taxon>Rhodospirillales</taxon>
        <taxon>Terasakiellaceae</taxon>
        <taxon>Terasakiella</taxon>
    </lineage>
</organism>
<dbReference type="PANTHER" id="PTHR36838">
    <property type="entry name" value="AUXIN EFFLUX CARRIER FAMILY PROTEIN"/>
    <property type="match status" value="1"/>
</dbReference>
<evidence type="ECO:0000256" key="7">
    <source>
        <dbReference type="SAM" id="Phobius"/>
    </source>
</evidence>
<feature type="transmembrane region" description="Helical" evidence="7">
    <location>
        <begin position="96"/>
        <end position="116"/>
    </location>
</feature>
<dbReference type="Pfam" id="PF03547">
    <property type="entry name" value="Mem_trans"/>
    <property type="match status" value="1"/>
</dbReference>
<keyword evidence="9" id="KW-1185">Reference proteome</keyword>
<feature type="transmembrane region" description="Helical" evidence="7">
    <location>
        <begin position="225"/>
        <end position="250"/>
    </location>
</feature>
<name>A0A917FBA1_9PROT</name>
<gene>
    <name evidence="8" type="ORF">GCM10011332_21360</name>
</gene>
<dbReference type="PANTHER" id="PTHR36838:SF3">
    <property type="entry name" value="TRANSPORTER AUXIN EFFLUX CARRIER EC FAMILY"/>
    <property type="match status" value="1"/>
</dbReference>
<evidence type="ECO:0000313" key="9">
    <source>
        <dbReference type="Proteomes" id="UP000632498"/>
    </source>
</evidence>
<evidence type="ECO:0000256" key="1">
    <source>
        <dbReference type="ARBA" id="ARBA00004141"/>
    </source>
</evidence>
<feature type="transmembrane region" description="Helical" evidence="7">
    <location>
        <begin position="155"/>
        <end position="180"/>
    </location>
</feature>
<dbReference type="AlphaFoldDB" id="A0A917FBA1"/>
<dbReference type="GO" id="GO:0055085">
    <property type="term" value="P:transmembrane transport"/>
    <property type="evidence" value="ECO:0007669"/>
    <property type="project" value="InterPro"/>
</dbReference>
<evidence type="ECO:0000256" key="2">
    <source>
        <dbReference type="ARBA" id="ARBA00022448"/>
    </source>
</evidence>
<feature type="transmembrane region" description="Helical" evidence="7">
    <location>
        <begin position="38"/>
        <end position="57"/>
    </location>
</feature>
<feature type="transmembrane region" description="Helical" evidence="7">
    <location>
        <begin position="6"/>
        <end position="26"/>
    </location>
</feature>
<dbReference type="EMBL" id="BMHV01000014">
    <property type="protein sequence ID" value="GGF66992.1"/>
    <property type="molecule type" value="Genomic_DNA"/>
</dbReference>
<feature type="transmembrane region" description="Helical" evidence="7">
    <location>
        <begin position="200"/>
        <end position="218"/>
    </location>
</feature>
<keyword evidence="2" id="KW-0813">Transport</keyword>
<keyword evidence="4 7" id="KW-0812">Transmembrane</keyword>
<sequence>MTQVLTTVIPVFAIIGLGYLLAKRGLFSQAGVDDLTRFIFYLAVPALLFRTSASGVMERDLELSVLLGYYGVGIVILLAVTFFLKRIGYERAVVTAISASFSNLALTGLPIVQTAYGNEALVPLMTIITFNAMILFTLSCVLIETARNPNANIIGILLGAIKSVITNPLVIGLVSGWAFAHSGFDMPIIIDRTTDMLGKAAAPCALFAVGGGMARYSLRLEETTLPVLVAAFAKLILMPLAVWLVTKYVIEASPLWVMIATLAAAMPTGANPFVFATRYGVGDRIAGNTILLTTALALITISAFIVFFPHP</sequence>
<evidence type="ECO:0000256" key="6">
    <source>
        <dbReference type="ARBA" id="ARBA00023136"/>
    </source>
</evidence>
<keyword evidence="6 7" id="KW-0472">Membrane</keyword>
<evidence type="ECO:0000256" key="5">
    <source>
        <dbReference type="ARBA" id="ARBA00022989"/>
    </source>
</evidence>
<protein>
    <submittedName>
        <fullName evidence="8">Membrane protein</fullName>
    </submittedName>
</protein>
<feature type="transmembrane region" description="Helical" evidence="7">
    <location>
        <begin position="122"/>
        <end position="143"/>
    </location>
</feature>
<dbReference type="InterPro" id="IPR004776">
    <property type="entry name" value="Mem_transp_PIN-like"/>
</dbReference>
<evidence type="ECO:0000313" key="8">
    <source>
        <dbReference type="EMBL" id="GGF66992.1"/>
    </source>
</evidence>
<comment type="caution">
    <text evidence="8">The sequence shown here is derived from an EMBL/GenBank/DDBJ whole genome shotgun (WGS) entry which is preliminary data.</text>
</comment>